<protein>
    <submittedName>
        <fullName evidence="1">Uncharacterized protein</fullName>
    </submittedName>
</protein>
<accession>K1PMQ6</accession>
<sequence>MRQRINPKLLEDTGLFGEATTNVFPTNMAQTVDLIVVIAKMVNLVPQKTEFAPKVAILDGSVIFV</sequence>
<dbReference type="AlphaFoldDB" id="K1PMQ6"/>
<name>K1PMQ6_MAGGI</name>
<dbReference type="InParanoid" id="K1PMQ6"/>
<proteinExistence type="predicted"/>
<dbReference type="HOGENOM" id="CLU_2851848_0_0_1"/>
<dbReference type="EMBL" id="JH818561">
    <property type="protein sequence ID" value="EKC22948.1"/>
    <property type="molecule type" value="Genomic_DNA"/>
</dbReference>
<gene>
    <name evidence="1" type="ORF">CGI_10001103</name>
</gene>
<reference evidence="1" key="1">
    <citation type="journal article" date="2012" name="Nature">
        <title>The oyster genome reveals stress adaptation and complexity of shell formation.</title>
        <authorList>
            <person name="Zhang G."/>
            <person name="Fang X."/>
            <person name="Guo X."/>
            <person name="Li L."/>
            <person name="Luo R."/>
            <person name="Xu F."/>
            <person name="Yang P."/>
            <person name="Zhang L."/>
            <person name="Wang X."/>
            <person name="Qi H."/>
            <person name="Xiong Z."/>
            <person name="Que H."/>
            <person name="Xie Y."/>
            <person name="Holland P.W."/>
            <person name="Paps J."/>
            <person name="Zhu Y."/>
            <person name="Wu F."/>
            <person name="Chen Y."/>
            <person name="Wang J."/>
            <person name="Peng C."/>
            <person name="Meng J."/>
            <person name="Yang L."/>
            <person name="Liu J."/>
            <person name="Wen B."/>
            <person name="Zhang N."/>
            <person name="Huang Z."/>
            <person name="Zhu Q."/>
            <person name="Feng Y."/>
            <person name="Mount A."/>
            <person name="Hedgecock D."/>
            <person name="Xu Z."/>
            <person name="Liu Y."/>
            <person name="Domazet-Loso T."/>
            <person name="Du Y."/>
            <person name="Sun X."/>
            <person name="Zhang S."/>
            <person name="Liu B."/>
            <person name="Cheng P."/>
            <person name="Jiang X."/>
            <person name="Li J."/>
            <person name="Fan D."/>
            <person name="Wang W."/>
            <person name="Fu W."/>
            <person name="Wang T."/>
            <person name="Wang B."/>
            <person name="Zhang J."/>
            <person name="Peng Z."/>
            <person name="Li Y."/>
            <person name="Li N."/>
            <person name="Wang J."/>
            <person name="Chen M."/>
            <person name="He Y."/>
            <person name="Tan F."/>
            <person name="Song X."/>
            <person name="Zheng Q."/>
            <person name="Huang R."/>
            <person name="Yang H."/>
            <person name="Du X."/>
            <person name="Chen L."/>
            <person name="Yang M."/>
            <person name="Gaffney P.M."/>
            <person name="Wang S."/>
            <person name="Luo L."/>
            <person name="She Z."/>
            <person name="Ming Y."/>
            <person name="Huang W."/>
            <person name="Zhang S."/>
            <person name="Huang B."/>
            <person name="Zhang Y."/>
            <person name="Qu T."/>
            <person name="Ni P."/>
            <person name="Miao G."/>
            <person name="Wang J."/>
            <person name="Wang Q."/>
            <person name="Steinberg C.E."/>
            <person name="Wang H."/>
            <person name="Li N."/>
            <person name="Qian L."/>
            <person name="Zhang G."/>
            <person name="Li Y."/>
            <person name="Yang H."/>
            <person name="Liu X."/>
            <person name="Wang J."/>
            <person name="Yin Y."/>
            <person name="Wang J."/>
        </authorList>
    </citation>
    <scope>NUCLEOTIDE SEQUENCE [LARGE SCALE GENOMIC DNA]</scope>
    <source>
        <strain evidence="1">05x7-T-G4-1.051#20</strain>
    </source>
</reference>
<organism evidence="1">
    <name type="scientific">Magallana gigas</name>
    <name type="common">Pacific oyster</name>
    <name type="synonym">Crassostrea gigas</name>
    <dbReference type="NCBI Taxonomy" id="29159"/>
    <lineage>
        <taxon>Eukaryota</taxon>
        <taxon>Metazoa</taxon>
        <taxon>Spiralia</taxon>
        <taxon>Lophotrochozoa</taxon>
        <taxon>Mollusca</taxon>
        <taxon>Bivalvia</taxon>
        <taxon>Autobranchia</taxon>
        <taxon>Pteriomorphia</taxon>
        <taxon>Ostreida</taxon>
        <taxon>Ostreoidea</taxon>
        <taxon>Ostreidae</taxon>
        <taxon>Magallana</taxon>
    </lineage>
</organism>
<evidence type="ECO:0000313" key="1">
    <source>
        <dbReference type="EMBL" id="EKC22948.1"/>
    </source>
</evidence>